<evidence type="ECO:0000313" key="2">
    <source>
        <dbReference type="Proteomes" id="UP000053268"/>
    </source>
</evidence>
<organism evidence="1 2">
    <name type="scientific">Papilio xuthus</name>
    <name type="common">Asian swallowtail butterfly</name>
    <dbReference type="NCBI Taxonomy" id="66420"/>
    <lineage>
        <taxon>Eukaryota</taxon>
        <taxon>Metazoa</taxon>
        <taxon>Ecdysozoa</taxon>
        <taxon>Arthropoda</taxon>
        <taxon>Hexapoda</taxon>
        <taxon>Insecta</taxon>
        <taxon>Pterygota</taxon>
        <taxon>Neoptera</taxon>
        <taxon>Endopterygota</taxon>
        <taxon>Lepidoptera</taxon>
        <taxon>Glossata</taxon>
        <taxon>Ditrysia</taxon>
        <taxon>Papilionoidea</taxon>
        <taxon>Papilionidae</taxon>
        <taxon>Papilioninae</taxon>
        <taxon>Papilio</taxon>
    </lineage>
</organism>
<accession>A0A194QER6</accession>
<keyword evidence="2" id="KW-1185">Reference proteome</keyword>
<name>A0A194QER6_PAPXU</name>
<sequence length="344" mass="39311">MAAPVRRIADLIKSVIGGPIEMIQTSCKKDMPVWQCNIAYLSKLIAAAESCPNIWYHSLVLETMLEYNRAQTLSIGDPIKKALGHVKNKKKSPKDLSQVLKTELLATSSTVIFAKSKGMFIVVLVVLLCHGVEMKSSNDKWRNSDVLMNEIDDYYSKLAVYIEEDGDPHKRFFSVISLAMYMYVTSDVIDDVERAKDAVEKTREQLDQPADVIASPMRSLLILLQSVIQQPLTDVKASCLPNTAQSECDMNLNKTHNYGEDYCYGYYKNVELYDILTSSQQASNRARFMKHLLRHRRGSDEQALSFFEKAATRTYKDFFCDMNEVYKMMLQDYFPCNFPMILMT</sequence>
<gene>
    <name evidence="1" type="ORF">RR46_01866</name>
</gene>
<dbReference type="Proteomes" id="UP000053268">
    <property type="component" value="Unassembled WGS sequence"/>
</dbReference>
<protein>
    <submittedName>
        <fullName evidence="1">Uncharacterized protein</fullName>
    </submittedName>
</protein>
<reference evidence="1 2" key="1">
    <citation type="journal article" date="2015" name="Nat. Commun.">
        <title>Outbred genome sequencing and CRISPR/Cas9 gene editing in butterflies.</title>
        <authorList>
            <person name="Li X."/>
            <person name="Fan D."/>
            <person name="Zhang W."/>
            <person name="Liu G."/>
            <person name="Zhang L."/>
            <person name="Zhao L."/>
            <person name="Fang X."/>
            <person name="Chen L."/>
            <person name="Dong Y."/>
            <person name="Chen Y."/>
            <person name="Ding Y."/>
            <person name="Zhao R."/>
            <person name="Feng M."/>
            <person name="Zhu Y."/>
            <person name="Feng Y."/>
            <person name="Jiang X."/>
            <person name="Zhu D."/>
            <person name="Xiang H."/>
            <person name="Feng X."/>
            <person name="Li S."/>
            <person name="Wang J."/>
            <person name="Zhang G."/>
            <person name="Kronforst M.R."/>
            <person name="Wang W."/>
        </authorList>
    </citation>
    <scope>NUCLEOTIDE SEQUENCE [LARGE SCALE GENOMIC DNA]</scope>
    <source>
        <strain evidence="1">Ya'a_city_454_Px</strain>
        <tissue evidence="1">Whole body</tissue>
    </source>
</reference>
<evidence type="ECO:0000313" key="1">
    <source>
        <dbReference type="EMBL" id="KPJ03914.1"/>
    </source>
</evidence>
<dbReference type="AlphaFoldDB" id="A0A194QER6"/>
<proteinExistence type="predicted"/>
<dbReference type="EMBL" id="KQ459054">
    <property type="protein sequence ID" value="KPJ03914.1"/>
    <property type="molecule type" value="Genomic_DNA"/>
</dbReference>